<evidence type="ECO:0000256" key="10">
    <source>
        <dbReference type="ARBA" id="ARBA00022840"/>
    </source>
</evidence>
<dbReference type="EC" id="5.6.2.4" evidence="16"/>
<dbReference type="InterPro" id="IPR001650">
    <property type="entry name" value="Helicase_C-like"/>
</dbReference>
<keyword evidence="12" id="KW-0233">DNA recombination</keyword>
<dbReference type="Gene3D" id="1.10.150.80">
    <property type="entry name" value="HRDC domain"/>
    <property type="match status" value="1"/>
</dbReference>
<dbReference type="InterPro" id="IPR036390">
    <property type="entry name" value="WH_DNA-bd_sf"/>
</dbReference>
<dbReference type="GO" id="GO:0005524">
    <property type="term" value="F:ATP binding"/>
    <property type="evidence" value="ECO:0007669"/>
    <property type="project" value="UniProtKB-KW"/>
</dbReference>
<dbReference type="AlphaFoldDB" id="A0A1N7LGV1"/>
<feature type="domain" description="Helicase ATP-binding" evidence="18">
    <location>
        <begin position="24"/>
        <end position="193"/>
    </location>
</feature>
<accession>A0A1N7LGV1</accession>
<evidence type="ECO:0000259" key="19">
    <source>
        <dbReference type="PROSITE" id="PS51194"/>
    </source>
</evidence>
<keyword evidence="5" id="KW-0547">Nucleotide-binding</keyword>
<keyword evidence="14" id="KW-0413">Isomerase</keyword>
<dbReference type="CDD" id="cd17920">
    <property type="entry name" value="DEXHc_RecQ"/>
    <property type="match status" value="1"/>
</dbReference>
<evidence type="ECO:0000256" key="5">
    <source>
        <dbReference type="ARBA" id="ARBA00022741"/>
    </source>
</evidence>
<dbReference type="GO" id="GO:0006310">
    <property type="term" value="P:DNA recombination"/>
    <property type="evidence" value="ECO:0007669"/>
    <property type="project" value="UniProtKB-UniRule"/>
</dbReference>
<dbReference type="Gene3D" id="3.40.50.300">
    <property type="entry name" value="P-loop containing nucleotide triphosphate hydrolases"/>
    <property type="match status" value="2"/>
</dbReference>
<feature type="domain" description="Helicase C-terminal" evidence="19">
    <location>
        <begin position="213"/>
        <end position="361"/>
    </location>
</feature>
<dbReference type="GO" id="GO:0009432">
    <property type="term" value="P:SOS response"/>
    <property type="evidence" value="ECO:0007669"/>
    <property type="project" value="UniProtKB-UniRule"/>
</dbReference>
<dbReference type="PROSITE" id="PS51194">
    <property type="entry name" value="HELICASE_CTER"/>
    <property type="match status" value="1"/>
</dbReference>
<dbReference type="GO" id="GO:0030894">
    <property type="term" value="C:replisome"/>
    <property type="evidence" value="ECO:0007669"/>
    <property type="project" value="TreeGrafter"/>
</dbReference>
<dbReference type="NCBIfam" id="TIGR00614">
    <property type="entry name" value="recQ_fam"/>
    <property type="match status" value="1"/>
</dbReference>
<sequence>MKPLELLERYYGYSSFRPGQEWIIGSILDGHNTFAIMPTGGGKSICYQIPALMMEGLTLVVSPLISLMKDQVDHLNQLGIPAAYINSTLSFEEMQQHLRDASRGAYKLVYIAPERLESPRFQSLLREVPLSLVTVDEAHCISQWGHDFRPSYRSIAHWLRELPHRPVIAAFTATATREVREDIARLLSIPPNRVFATGLERKNLSFSVLHGENVRDFAVKHLKEHPGQPGIFYCSTRKDVEALHRFLTQRGFAVGRYHAGLSEEERRQAQEDFAYDRVQAIVATNAFGMGIDKSNVRFVIHCQVPRNLESYYQEAGRAGRDGEESDCILLFNPADIRTQQYLIEQSELAPELKSREHQKLQEIYRYAHTQGCLQQTFVRYFGEEAREPCGTCSNCTAEEEQTDVTVEAQKIFSCVRRMRERFGITLTAQVLKGSKAKRVLELGFDSLPTYGLLRSHSEKEINHRIRILAAEGYLRLSEDEYPTLSLTPAAVEVLKGERQVLLRLKKPKERTTPRREDLFEELRVLRKSLSEAEQVPPYMIFPDSTLTDLARVLPMDRESMRAVKGVGEKKLEKYGDRFLAAIREYAEKQGITPDAGEQEVAATLSTEKKSDSPPSHLTTWSLWQEGKNLDEISRERGLSPTTLENHLLRAAGEGHPVDWDRLIPAGEEPLIRQAIEKVGGTLLKPIKEALPEEITYTAIKAVLAKMSDSS</sequence>
<dbReference type="PROSITE" id="PS50967">
    <property type="entry name" value="HRDC"/>
    <property type="match status" value="1"/>
</dbReference>
<keyword evidence="4" id="KW-0479">Metal-binding</keyword>
<evidence type="ECO:0000256" key="11">
    <source>
        <dbReference type="ARBA" id="ARBA00023125"/>
    </source>
</evidence>
<dbReference type="GO" id="GO:0005737">
    <property type="term" value="C:cytoplasm"/>
    <property type="evidence" value="ECO:0007669"/>
    <property type="project" value="TreeGrafter"/>
</dbReference>
<comment type="similarity">
    <text evidence="3">Belongs to the helicase family. RecQ subfamily.</text>
</comment>
<dbReference type="Pfam" id="PF14493">
    <property type="entry name" value="HTH_40"/>
    <property type="match status" value="1"/>
</dbReference>
<dbReference type="InterPro" id="IPR006293">
    <property type="entry name" value="DNA_helicase_ATP-dep_RecQ_bac"/>
</dbReference>
<evidence type="ECO:0000259" key="17">
    <source>
        <dbReference type="PROSITE" id="PS50967"/>
    </source>
</evidence>
<evidence type="ECO:0000256" key="6">
    <source>
        <dbReference type="ARBA" id="ARBA00022763"/>
    </source>
</evidence>
<keyword evidence="8 20" id="KW-0347">Helicase</keyword>
<dbReference type="GO" id="GO:0046872">
    <property type="term" value="F:metal ion binding"/>
    <property type="evidence" value="ECO:0007669"/>
    <property type="project" value="UniProtKB-KW"/>
</dbReference>
<dbReference type="EMBL" id="FTOD01000004">
    <property type="protein sequence ID" value="SIS73049.1"/>
    <property type="molecule type" value="Genomic_DNA"/>
</dbReference>
<evidence type="ECO:0000313" key="21">
    <source>
        <dbReference type="Proteomes" id="UP000186795"/>
    </source>
</evidence>
<dbReference type="Proteomes" id="UP000186795">
    <property type="component" value="Unassembled WGS sequence"/>
</dbReference>
<dbReference type="SMART" id="SM00490">
    <property type="entry name" value="HELICc"/>
    <property type="match status" value="1"/>
</dbReference>
<dbReference type="PANTHER" id="PTHR13710:SF105">
    <property type="entry name" value="ATP-DEPENDENT DNA HELICASE Q1"/>
    <property type="match status" value="1"/>
</dbReference>
<dbReference type="FunFam" id="3.40.50.300:FF:000296">
    <property type="entry name" value="ATP-dependent DNA helicase RecQ"/>
    <property type="match status" value="1"/>
</dbReference>
<dbReference type="GO" id="GO:0003677">
    <property type="term" value="F:DNA binding"/>
    <property type="evidence" value="ECO:0007669"/>
    <property type="project" value="UniProtKB-KW"/>
</dbReference>
<evidence type="ECO:0000256" key="14">
    <source>
        <dbReference type="ARBA" id="ARBA00023235"/>
    </source>
</evidence>
<comment type="cofactor">
    <cofactor evidence="2">
        <name>Zn(2+)</name>
        <dbReference type="ChEBI" id="CHEBI:29105"/>
    </cofactor>
</comment>
<dbReference type="Pfam" id="PF00570">
    <property type="entry name" value="HRDC"/>
    <property type="match status" value="1"/>
</dbReference>
<dbReference type="SUPFAM" id="SSF47819">
    <property type="entry name" value="HRDC-like"/>
    <property type="match status" value="1"/>
</dbReference>
<evidence type="ECO:0000256" key="9">
    <source>
        <dbReference type="ARBA" id="ARBA00022833"/>
    </source>
</evidence>
<keyword evidence="21" id="KW-1185">Reference proteome</keyword>
<dbReference type="InterPro" id="IPR044876">
    <property type="entry name" value="HRDC_dom_sf"/>
</dbReference>
<dbReference type="InterPro" id="IPR004589">
    <property type="entry name" value="DNA_helicase_ATP-dep_RecQ"/>
</dbReference>
<dbReference type="SUPFAM" id="SSF52540">
    <property type="entry name" value="P-loop containing nucleoside triphosphate hydrolases"/>
    <property type="match status" value="1"/>
</dbReference>
<evidence type="ECO:0000256" key="1">
    <source>
        <dbReference type="ARBA" id="ARBA00001946"/>
    </source>
</evidence>
<dbReference type="Pfam" id="PF00271">
    <property type="entry name" value="Helicase_C"/>
    <property type="match status" value="1"/>
</dbReference>
<dbReference type="InterPro" id="IPR011545">
    <property type="entry name" value="DEAD/DEAH_box_helicase_dom"/>
</dbReference>
<dbReference type="InterPro" id="IPR014001">
    <property type="entry name" value="Helicase_ATP-bd"/>
</dbReference>
<reference evidence="21" key="1">
    <citation type="submission" date="2017-01" db="EMBL/GenBank/DDBJ databases">
        <authorList>
            <person name="Varghese N."/>
            <person name="Submissions S."/>
        </authorList>
    </citation>
    <scope>NUCLEOTIDE SEQUENCE [LARGE SCALE GENOMIC DNA]</scope>
    <source>
        <strain evidence="21">DSM 45196</strain>
    </source>
</reference>
<organism evidence="20 21">
    <name type="scientific">Kroppenstedtia eburnea</name>
    <dbReference type="NCBI Taxonomy" id="714067"/>
    <lineage>
        <taxon>Bacteria</taxon>
        <taxon>Bacillati</taxon>
        <taxon>Bacillota</taxon>
        <taxon>Bacilli</taxon>
        <taxon>Bacillales</taxon>
        <taxon>Thermoactinomycetaceae</taxon>
        <taxon>Kroppenstedtia</taxon>
    </lineage>
</organism>
<dbReference type="PROSITE" id="PS51192">
    <property type="entry name" value="HELICASE_ATP_BIND_1"/>
    <property type="match status" value="1"/>
</dbReference>
<dbReference type="GO" id="GO:0043590">
    <property type="term" value="C:bacterial nucleoid"/>
    <property type="evidence" value="ECO:0007669"/>
    <property type="project" value="TreeGrafter"/>
</dbReference>
<dbReference type="InterPro" id="IPR027417">
    <property type="entry name" value="P-loop_NTPase"/>
</dbReference>
<comment type="catalytic activity">
    <reaction evidence="15">
        <text>Couples ATP hydrolysis with the unwinding of duplex DNA by translocating in the 3'-5' direction.</text>
        <dbReference type="EC" id="5.6.2.4"/>
    </reaction>
</comment>
<dbReference type="GO" id="GO:0016787">
    <property type="term" value="F:hydrolase activity"/>
    <property type="evidence" value="ECO:0007669"/>
    <property type="project" value="UniProtKB-KW"/>
</dbReference>
<keyword evidence="9" id="KW-0862">Zinc</keyword>
<dbReference type="InterPro" id="IPR036388">
    <property type="entry name" value="WH-like_DNA-bd_sf"/>
</dbReference>
<dbReference type="GO" id="GO:0006281">
    <property type="term" value="P:DNA repair"/>
    <property type="evidence" value="ECO:0007669"/>
    <property type="project" value="UniProtKB-KW"/>
</dbReference>
<dbReference type="CDD" id="cd18794">
    <property type="entry name" value="SF2_C_RecQ"/>
    <property type="match status" value="1"/>
</dbReference>
<dbReference type="InterPro" id="IPR010997">
    <property type="entry name" value="HRDC-like_sf"/>
</dbReference>
<dbReference type="Pfam" id="PF00270">
    <property type="entry name" value="DEAD"/>
    <property type="match status" value="1"/>
</dbReference>
<dbReference type="Gene3D" id="1.10.10.10">
    <property type="entry name" value="Winged helix-like DNA-binding domain superfamily/Winged helix DNA-binding domain"/>
    <property type="match status" value="1"/>
</dbReference>
<dbReference type="InterPro" id="IPR032284">
    <property type="entry name" value="RecQ_Zn-bd"/>
</dbReference>
<evidence type="ECO:0000256" key="3">
    <source>
        <dbReference type="ARBA" id="ARBA00005446"/>
    </source>
</evidence>
<dbReference type="SMART" id="SM00487">
    <property type="entry name" value="DEXDc"/>
    <property type="match status" value="1"/>
</dbReference>
<dbReference type="InterPro" id="IPR002121">
    <property type="entry name" value="HRDC_dom"/>
</dbReference>
<keyword evidence="7" id="KW-0378">Hydrolase</keyword>
<keyword evidence="10" id="KW-0067">ATP-binding</keyword>
<gene>
    <name evidence="20" type="ORF">SAMN05421790_104164</name>
</gene>
<dbReference type="SMART" id="SM00341">
    <property type="entry name" value="HRDC"/>
    <property type="match status" value="1"/>
</dbReference>
<evidence type="ECO:0000256" key="15">
    <source>
        <dbReference type="ARBA" id="ARBA00034617"/>
    </source>
</evidence>
<dbReference type="GO" id="GO:0006260">
    <property type="term" value="P:DNA replication"/>
    <property type="evidence" value="ECO:0007669"/>
    <property type="project" value="InterPro"/>
</dbReference>
<dbReference type="Pfam" id="PF09382">
    <property type="entry name" value="RQC"/>
    <property type="match status" value="1"/>
</dbReference>
<dbReference type="PANTHER" id="PTHR13710">
    <property type="entry name" value="DNA HELICASE RECQ FAMILY MEMBER"/>
    <property type="match status" value="1"/>
</dbReference>
<protein>
    <recommendedName>
        <fullName evidence="16">DNA helicase RecQ</fullName>
        <ecNumber evidence="16">5.6.2.4</ecNumber>
    </recommendedName>
</protein>
<keyword evidence="11" id="KW-0238">DNA-binding</keyword>
<evidence type="ECO:0000256" key="16">
    <source>
        <dbReference type="NCBIfam" id="TIGR01389"/>
    </source>
</evidence>
<proteinExistence type="inferred from homology"/>
<evidence type="ECO:0000256" key="2">
    <source>
        <dbReference type="ARBA" id="ARBA00001947"/>
    </source>
</evidence>
<evidence type="ECO:0000259" key="18">
    <source>
        <dbReference type="PROSITE" id="PS51192"/>
    </source>
</evidence>
<evidence type="ECO:0000256" key="4">
    <source>
        <dbReference type="ARBA" id="ARBA00022723"/>
    </source>
</evidence>
<evidence type="ECO:0000256" key="12">
    <source>
        <dbReference type="ARBA" id="ARBA00023172"/>
    </source>
</evidence>
<keyword evidence="13" id="KW-0234">DNA repair</keyword>
<dbReference type="SUPFAM" id="SSF46785">
    <property type="entry name" value="Winged helix' DNA-binding domain"/>
    <property type="match status" value="1"/>
</dbReference>
<dbReference type="Pfam" id="PF16124">
    <property type="entry name" value="RecQ_Zn_bind"/>
    <property type="match status" value="1"/>
</dbReference>
<dbReference type="GO" id="GO:0043138">
    <property type="term" value="F:3'-5' DNA helicase activity"/>
    <property type="evidence" value="ECO:0007669"/>
    <property type="project" value="UniProtKB-EC"/>
</dbReference>
<dbReference type="NCBIfam" id="TIGR01389">
    <property type="entry name" value="recQ"/>
    <property type="match status" value="1"/>
</dbReference>
<evidence type="ECO:0000256" key="8">
    <source>
        <dbReference type="ARBA" id="ARBA00022806"/>
    </source>
</evidence>
<evidence type="ECO:0000256" key="7">
    <source>
        <dbReference type="ARBA" id="ARBA00022801"/>
    </source>
</evidence>
<keyword evidence="6" id="KW-0227">DNA damage</keyword>
<feature type="domain" description="HRDC" evidence="17">
    <location>
        <begin position="512"/>
        <end position="592"/>
    </location>
</feature>
<name>A0A1N7LGV1_9BACL</name>
<evidence type="ECO:0000256" key="13">
    <source>
        <dbReference type="ARBA" id="ARBA00023204"/>
    </source>
</evidence>
<dbReference type="InterPro" id="IPR018982">
    <property type="entry name" value="RQC_domain"/>
</dbReference>
<dbReference type="GO" id="GO:0009378">
    <property type="term" value="F:four-way junction helicase activity"/>
    <property type="evidence" value="ECO:0007669"/>
    <property type="project" value="TreeGrafter"/>
</dbReference>
<comment type="cofactor">
    <cofactor evidence="1">
        <name>Mg(2+)</name>
        <dbReference type="ChEBI" id="CHEBI:18420"/>
    </cofactor>
</comment>
<dbReference type="SMART" id="SM00956">
    <property type="entry name" value="RQC"/>
    <property type="match status" value="1"/>
</dbReference>
<evidence type="ECO:0000313" key="20">
    <source>
        <dbReference type="EMBL" id="SIS73049.1"/>
    </source>
</evidence>
<dbReference type="InterPro" id="IPR029491">
    <property type="entry name" value="Helicase_HTH"/>
</dbReference>